<comment type="caution">
    <text evidence="1">The sequence shown here is derived from an EMBL/GenBank/DDBJ whole genome shotgun (WGS) entry which is preliminary data.</text>
</comment>
<accession>A0A9N7YNL6</accession>
<dbReference type="Proteomes" id="UP001153269">
    <property type="component" value="Unassembled WGS sequence"/>
</dbReference>
<keyword evidence="2" id="KW-1185">Reference proteome</keyword>
<protein>
    <submittedName>
        <fullName evidence="1">Uncharacterized protein</fullName>
    </submittedName>
</protein>
<proteinExistence type="predicted"/>
<reference evidence="1" key="1">
    <citation type="submission" date="2020-03" db="EMBL/GenBank/DDBJ databases">
        <authorList>
            <person name="Weist P."/>
        </authorList>
    </citation>
    <scope>NUCLEOTIDE SEQUENCE</scope>
</reference>
<evidence type="ECO:0000313" key="2">
    <source>
        <dbReference type="Proteomes" id="UP001153269"/>
    </source>
</evidence>
<organism evidence="1 2">
    <name type="scientific">Pleuronectes platessa</name>
    <name type="common">European plaice</name>
    <dbReference type="NCBI Taxonomy" id="8262"/>
    <lineage>
        <taxon>Eukaryota</taxon>
        <taxon>Metazoa</taxon>
        <taxon>Chordata</taxon>
        <taxon>Craniata</taxon>
        <taxon>Vertebrata</taxon>
        <taxon>Euteleostomi</taxon>
        <taxon>Actinopterygii</taxon>
        <taxon>Neopterygii</taxon>
        <taxon>Teleostei</taxon>
        <taxon>Neoteleostei</taxon>
        <taxon>Acanthomorphata</taxon>
        <taxon>Carangaria</taxon>
        <taxon>Pleuronectiformes</taxon>
        <taxon>Pleuronectoidei</taxon>
        <taxon>Pleuronectidae</taxon>
        <taxon>Pleuronectes</taxon>
    </lineage>
</organism>
<sequence>MKRGRAELLHDAAMAQHPPVLRRLVVPILVRDGKPFHTCLLDTEKPGCLPHSFPLAYPALQHPSPLALPPSPSSLSPGPLSPSLGPPCITYGGDWPNPSARCIFP</sequence>
<name>A0A9N7YNL6_PLEPL</name>
<dbReference type="AlphaFoldDB" id="A0A9N7YNL6"/>
<dbReference type="EMBL" id="CADEAL010001591">
    <property type="protein sequence ID" value="CAB1433727.1"/>
    <property type="molecule type" value="Genomic_DNA"/>
</dbReference>
<gene>
    <name evidence="1" type="ORF">PLEPLA_LOCUS21818</name>
</gene>
<evidence type="ECO:0000313" key="1">
    <source>
        <dbReference type="EMBL" id="CAB1433727.1"/>
    </source>
</evidence>